<comment type="caution">
    <text evidence="1">The sequence shown here is derived from an EMBL/GenBank/DDBJ whole genome shotgun (WGS) entry which is preliminary data.</text>
</comment>
<keyword evidence="2" id="KW-1185">Reference proteome</keyword>
<accession>A0ABR3MH43</accession>
<sequence>MVLNKRARGQGKLNDKWERNVYVVVSQPNLDLPVYVVKKEGVDGEERVLHRNMLSPCKFDVALPIEGKSVEVSPFDCNVNPVNSNCGMYPWVWGCLTGLPASIPRDGGATPKSDIVEETLQTALREGSSNPPVSQTDCLRRSTRATKGLLPLRYKM</sequence>
<evidence type="ECO:0000313" key="1">
    <source>
        <dbReference type="EMBL" id="KAL1263304.1"/>
    </source>
</evidence>
<gene>
    <name evidence="1" type="ORF">QQF64_006043</name>
</gene>
<proteinExistence type="predicted"/>
<evidence type="ECO:0000313" key="2">
    <source>
        <dbReference type="Proteomes" id="UP001558613"/>
    </source>
</evidence>
<reference evidence="1 2" key="1">
    <citation type="submission" date="2023-09" db="EMBL/GenBank/DDBJ databases">
        <authorList>
            <person name="Wang M."/>
        </authorList>
    </citation>
    <scope>NUCLEOTIDE SEQUENCE [LARGE SCALE GENOMIC DNA]</scope>
    <source>
        <strain evidence="1">GT-2023</strain>
        <tissue evidence="1">Liver</tissue>
    </source>
</reference>
<organism evidence="1 2">
    <name type="scientific">Cirrhinus molitorella</name>
    <name type="common">mud carp</name>
    <dbReference type="NCBI Taxonomy" id="172907"/>
    <lineage>
        <taxon>Eukaryota</taxon>
        <taxon>Metazoa</taxon>
        <taxon>Chordata</taxon>
        <taxon>Craniata</taxon>
        <taxon>Vertebrata</taxon>
        <taxon>Euteleostomi</taxon>
        <taxon>Actinopterygii</taxon>
        <taxon>Neopterygii</taxon>
        <taxon>Teleostei</taxon>
        <taxon>Ostariophysi</taxon>
        <taxon>Cypriniformes</taxon>
        <taxon>Cyprinidae</taxon>
        <taxon>Labeoninae</taxon>
        <taxon>Labeonini</taxon>
        <taxon>Cirrhinus</taxon>
    </lineage>
</organism>
<protein>
    <submittedName>
        <fullName evidence="1">Uncharacterized protein</fullName>
    </submittedName>
</protein>
<dbReference type="Proteomes" id="UP001558613">
    <property type="component" value="Unassembled WGS sequence"/>
</dbReference>
<dbReference type="EMBL" id="JAYMGO010000013">
    <property type="protein sequence ID" value="KAL1263304.1"/>
    <property type="molecule type" value="Genomic_DNA"/>
</dbReference>
<name>A0ABR3MH43_9TELE</name>